<sequence length="164" mass="18155">MAKLVIFYSRSGRTKALASGIAQEMGAKTEEIRVKKVKNRLPGAMAMTGAAKKGKLPPVYHESIAIEQFSEIFIGGPVWGGSAAPPVLSFIQDKDWKGKKVYTFVTCALFGGKNALRQMKKALEERGASVLDEKDFRSLFKSKEHLKSEGIQWAKELSRKVNNH</sequence>
<dbReference type="InterPro" id="IPR029039">
    <property type="entry name" value="Flavoprotein-like_sf"/>
</dbReference>
<protein>
    <submittedName>
        <fullName evidence="3">Flavodoxin</fullName>
    </submittedName>
</protein>
<feature type="domain" description="Flavodoxin-like" evidence="2">
    <location>
        <begin position="3"/>
        <end position="158"/>
    </location>
</feature>
<dbReference type="Pfam" id="PF12682">
    <property type="entry name" value="Flavodoxin_4"/>
    <property type="match status" value="1"/>
</dbReference>
<dbReference type="Gene3D" id="3.40.50.360">
    <property type="match status" value="1"/>
</dbReference>
<dbReference type="PROSITE" id="PS50902">
    <property type="entry name" value="FLAVODOXIN_LIKE"/>
    <property type="match status" value="1"/>
</dbReference>
<gene>
    <name evidence="3" type="ORF">QBE54_07360</name>
</gene>
<dbReference type="Proteomes" id="UP001461341">
    <property type="component" value="Chromosome"/>
</dbReference>
<dbReference type="EMBL" id="CP121689">
    <property type="protein sequence ID" value="WZL75406.1"/>
    <property type="molecule type" value="Genomic_DNA"/>
</dbReference>
<keyword evidence="4" id="KW-1185">Reference proteome</keyword>
<evidence type="ECO:0000259" key="2">
    <source>
        <dbReference type="PROSITE" id="PS50902"/>
    </source>
</evidence>
<dbReference type="SUPFAM" id="SSF52218">
    <property type="entry name" value="Flavoproteins"/>
    <property type="match status" value="1"/>
</dbReference>
<proteinExistence type="predicted"/>
<evidence type="ECO:0000313" key="3">
    <source>
        <dbReference type="EMBL" id="WZL75406.1"/>
    </source>
</evidence>
<dbReference type="PROSITE" id="PS00201">
    <property type="entry name" value="FLAVODOXIN"/>
    <property type="match status" value="1"/>
</dbReference>
<name>A0ABZ2Y8S0_9BACT</name>
<organism evidence="3 4">
    <name type="scientific">Thermatribacter velox</name>
    <dbReference type="NCBI Taxonomy" id="3039681"/>
    <lineage>
        <taxon>Bacteria</taxon>
        <taxon>Pseudomonadati</taxon>
        <taxon>Atribacterota</taxon>
        <taxon>Atribacteria</taxon>
        <taxon>Atribacterales</taxon>
        <taxon>Thermatribacteraceae</taxon>
        <taxon>Thermatribacter</taxon>
    </lineage>
</organism>
<evidence type="ECO:0000256" key="1">
    <source>
        <dbReference type="ARBA" id="ARBA00001917"/>
    </source>
</evidence>
<accession>A0ABZ2Y8S0</accession>
<dbReference type="RefSeq" id="WP_369017553.1">
    <property type="nucleotide sequence ID" value="NZ_CP121689.1"/>
</dbReference>
<reference evidence="3 4" key="1">
    <citation type="submission" date="2023-03" db="EMBL/GenBank/DDBJ databases">
        <title>Novel Species.</title>
        <authorList>
            <person name="Ma S."/>
        </authorList>
    </citation>
    <scope>NUCLEOTIDE SEQUENCE [LARGE SCALE GENOMIC DNA]</scope>
    <source>
        <strain evidence="3 4">B11</strain>
    </source>
</reference>
<dbReference type="InterPro" id="IPR008254">
    <property type="entry name" value="Flavodoxin/NO_synth"/>
</dbReference>
<evidence type="ECO:0000313" key="4">
    <source>
        <dbReference type="Proteomes" id="UP001461341"/>
    </source>
</evidence>
<dbReference type="PANTHER" id="PTHR39201:SF1">
    <property type="entry name" value="FLAVODOXIN-LIKE DOMAIN-CONTAINING PROTEIN"/>
    <property type="match status" value="1"/>
</dbReference>
<dbReference type="PANTHER" id="PTHR39201">
    <property type="entry name" value="EXPORTED PROTEIN-RELATED"/>
    <property type="match status" value="1"/>
</dbReference>
<dbReference type="InterPro" id="IPR001226">
    <property type="entry name" value="Flavodoxin_CS"/>
</dbReference>
<comment type="cofactor">
    <cofactor evidence="1">
        <name>FMN</name>
        <dbReference type="ChEBI" id="CHEBI:58210"/>
    </cofactor>
</comment>